<evidence type="ECO:0000313" key="1">
    <source>
        <dbReference type="EMBL" id="KFD48883.1"/>
    </source>
</evidence>
<accession>A0A085N9S1</accession>
<evidence type="ECO:0000313" key="3">
    <source>
        <dbReference type="Proteomes" id="UP000030764"/>
    </source>
</evidence>
<name>A0A085N9S1_9BILA</name>
<evidence type="ECO:0000313" key="2">
    <source>
        <dbReference type="EMBL" id="KFD66217.1"/>
    </source>
</evidence>
<dbReference type="AlphaFoldDB" id="A0A085N9S1"/>
<protein>
    <submittedName>
        <fullName evidence="2">Uncharacterized protein</fullName>
    </submittedName>
</protein>
<dbReference type="Proteomes" id="UP000030758">
    <property type="component" value="Unassembled WGS sequence"/>
</dbReference>
<sequence length="108" mass="12747">MFPTLFVATFQDKLGLPGCNCNHSKGSQETERHKSPKWFNPRSYATKKISRLSEHFWFRRQRRMSRHRPVYSQVRRRAIRDCGGICLNGTRKKEINLFSFSSALRQAN</sequence>
<dbReference type="EMBL" id="KL363282">
    <property type="protein sequence ID" value="KFD48883.1"/>
    <property type="molecule type" value="Genomic_DNA"/>
</dbReference>
<proteinExistence type="predicted"/>
<gene>
    <name evidence="1" type="ORF">M513_10246</name>
    <name evidence="2" type="ORF">M514_10246</name>
</gene>
<dbReference type="Proteomes" id="UP000030764">
    <property type="component" value="Unassembled WGS sequence"/>
</dbReference>
<organism evidence="2">
    <name type="scientific">Trichuris suis</name>
    <name type="common">pig whipworm</name>
    <dbReference type="NCBI Taxonomy" id="68888"/>
    <lineage>
        <taxon>Eukaryota</taxon>
        <taxon>Metazoa</taxon>
        <taxon>Ecdysozoa</taxon>
        <taxon>Nematoda</taxon>
        <taxon>Enoplea</taxon>
        <taxon>Dorylaimia</taxon>
        <taxon>Trichinellida</taxon>
        <taxon>Trichuridae</taxon>
        <taxon>Trichuris</taxon>
    </lineage>
</organism>
<reference evidence="2 3" key="1">
    <citation type="journal article" date="2014" name="Nat. Genet.">
        <title>Genome and transcriptome of the porcine whipworm Trichuris suis.</title>
        <authorList>
            <person name="Jex A.R."/>
            <person name="Nejsum P."/>
            <person name="Schwarz E.M."/>
            <person name="Hu L."/>
            <person name="Young N.D."/>
            <person name="Hall R.S."/>
            <person name="Korhonen P.K."/>
            <person name="Liao S."/>
            <person name="Thamsborg S."/>
            <person name="Xia J."/>
            <person name="Xu P."/>
            <person name="Wang S."/>
            <person name="Scheerlinck J.P."/>
            <person name="Hofmann A."/>
            <person name="Sternberg P.W."/>
            <person name="Wang J."/>
            <person name="Gasser R.B."/>
        </authorList>
    </citation>
    <scope>NUCLEOTIDE SEQUENCE [LARGE SCALE GENOMIC DNA]</scope>
    <source>
        <strain evidence="2">DCEP-RM93F</strain>
        <strain evidence="1">DCEP-RM93M</strain>
    </source>
</reference>
<dbReference type="EMBL" id="KL367526">
    <property type="protein sequence ID" value="KFD66217.1"/>
    <property type="molecule type" value="Genomic_DNA"/>
</dbReference>
<keyword evidence="3" id="KW-1185">Reference proteome</keyword>